<evidence type="ECO:0000256" key="3">
    <source>
        <dbReference type="ARBA" id="ARBA00022737"/>
    </source>
</evidence>
<comment type="subcellular location">
    <subcellularLocation>
        <location evidence="1">Membrane</location>
    </subcellularLocation>
</comment>
<feature type="transmembrane region" description="Helical" evidence="7">
    <location>
        <begin position="146"/>
        <end position="167"/>
    </location>
</feature>
<keyword evidence="3" id="KW-0677">Repeat</keyword>
<evidence type="ECO:0000313" key="8">
    <source>
        <dbReference type="Ensembl" id="ENSCAFP00020033748.1"/>
    </source>
</evidence>
<accession>A0A8C0LQL2</accession>
<evidence type="ECO:0000256" key="7">
    <source>
        <dbReference type="SAM" id="Phobius"/>
    </source>
</evidence>
<proteinExistence type="predicted"/>
<dbReference type="Ensembl" id="ENSCAFT00020038926.1">
    <property type="protein sequence ID" value="ENSCAFP00020033748.1"/>
    <property type="gene ID" value="ENSCAFG00020026197.1"/>
</dbReference>
<dbReference type="Proteomes" id="UP000694391">
    <property type="component" value="Unplaced"/>
</dbReference>
<dbReference type="PRINTS" id="PR00500">
    <property type="entry name" value="POLYCYSTIN1"/>
</dbReference>
<evidence type="ECO:0000256" key="1">
    <source>
        <dbReference type="ARBA" id="ARBA00004370"/>
    </source>
</evidence>
<evidence type="ECO:0000256" key="6">
    <source>
        <dbReference type="SAM" id="MobiDB-lite"/>
    </source>
</evidence>
<feature type="region of interest" description="Disordered" evidence="6">
    <location>
        <begin position="1"/>
        <end position="53"/>
    </location>
</feature>
<keyword evidence="5 7" id="KW-0472">Membrane</keyword>
<sequence>PSALPATSLYHGTRGHHAVRGGGPQRPPAPGWGQSLPPQQPGRVPDRHPAQPGQRLSPAWFLQHIIVRDLQNARSTFFLVNDWLSVETEANGGLVEKEVLAASEAALRRSRRLLVAELQRGFFDKHIWLSIWDRPPRSRFTRVQRATCCILLVCLFLGANAVWYGVVGDTASSAGPVSTLIPLSVDTIAVGLVSSVVVYPVYLVILFLFRMSRSKVGRGPRGLPGRWGSGWWEPGPGIPARLLDGPVLCRPCAPPRGWALSL</sequence>
<dbReference type="PANTHER" id="PTHR46730">
    <property type="entry name" value="POLYCYSTIN-1"/>
    <property type="match status" value="1"/>
</dbReference>
<reference evidence="8" key="2">
    <citation type="submission" date="2025-09" db="UniProtKB">
        <authorList>
            <consortium name="Ensembl"/>
        </authorList>
    </citation>
    <scope>IDENTIFICATION</scope>
</reference>
<dbReference type="GO" id="GO:0006816">
    <property type="term" value="P:calcium ion transport"/>
    <property type="evidence" value="ECO:0007669"/>
    <property type="project" value="TreeGrafter"/>
</dbReference>
<dbReference type="Gene3D" id="2.60.60.20">
    <property type="entry name" value="PLAT/LH2 domain"/>
    <property type="match status" value="1"/>
</dbReference>
<evidence type="ECO:0000256" key="4">
    <source>
        <dbReference type="ARBA" id="ARBA00022989"/>
    </source>
</evidence>
<organism evidence="8 9">
    <name type="scientific">Canis lupus dingo</name>
    <name type="common">dingo</name>
    <dbReference type="NCBI Taxonomy" id="286419"/>
    <lineage>
        <taxon>Eukaryota</taxon>
        <taxon>Metazoa</taxon>
        <taxon>Chordata</taxon>
        <taxon>Craniata</taxon>
        <taxon>Vertebrata</taxon>
        <taxon>Euteleostomi</taxon>
        <taxon>Mammalia</taxon>
        <taxon>Eutheria</taxon>
        <taxon>Laurasiatheria</taxon>
        <taxon>Carnivora</taxon>
        <taxon>Caniformia</taxon>
        <taxon>Canidae</taxon>
        <taxon>Canis</taxon>
    </lineage>
</organism>
<keyword evidence="4 7" id="KW-1133">Transmembrane helix</keyword>
<dbReference type="GO" id="GO:0005886">
    <property type="term" value="C:plasma membrane"/>
    <property type="evidence" value="ECO:0007669"/>
    <property type="project" value="TreeGrafter"/>
</dbReference>
<evidence type="ECO:0000256" key="2">
    <source>
        <dbReference type="ARBA" id="ARBA00022692"/>
    </source>
</evidence>
<keyword evidence="9" id="KW-1185">Reference proteome</keyword>
<evidence type="ECO:0000256" key="5">
    <source>
        <dbReference type="ARBA" id="ARBA00023136"/>
    </source>
</evidence>
<dbReference type="GeneTree" id="ENSGT00940000158702"/>
<keyword evidence="2 7" id="KW-0812">Transmembrane</keyword>
<evidence type="ECO:0000313" key="9">
    <source>
        <dbReference type="Proteomes" id="UP000694391"/>
    </source>
</evidence>
<reference evidence="8" key="1">
    <citation type="submission" date="2025-08" db="UniProtKB">
        <authorList>
            <consortium name="Ensembl"/>
        </authorList>
    </citation>
    <scope>IDENTIFICATION</scope>
</reference>
<protein>
    <submittedName>
        <fullName evidence="8">Uncharacterized protein</fullName>
    </submittedName>
</protein>
<dbReference type="GO" id="GO:0005261">
    <property type="term" value="F:monoatomic cation channel activity"/>
    <property type="evidence" value="ECO:0007669"/>
    <property type="project" value="TreeGrafter"/>
</dbReference>
<feature type="transmembrane region" description="Helical" evidence="7">
    <location>
        <begin position="187"/>
        <end position="209"/>
    </location>
</feature>
<dbReference type="PANTHER" id="PTHR46730:SF3">
    <property type="entry name" value="POLYCYSTIN-1"/>
    <property type="match status" value="1"/>
</dbReference>
<dbReference type="AlphaFoldDB" id="A0A8C0LQL2"/>
<name>A0A8C0LQL2_CANLU</name>
<dbReference type="InterPro" id="IPR000434">
    <property type="entry name" value="PC1"/>
</dbReference>